<dbReference type="SUPFAM" id="SSF49265">
    <property type="entry name" value="Fibronectin type III"/>
    <property type="match status" value="1"/>
</dbReference>
<dbReference type="InterPro" id="IPR036691">
    <property type="entry name" value="Endo/exonu/phosph_ase_sf"/>
</dbReference>
<sequence length="1805" mass="191850">MKFTRSVVLSACFAGLAQGQSHVQGPSTVTPPYLRSHLPGVTVKSILTTGDGTVPKTGGGTTRLAGIPDGLGVIDGDDLTPAEPGYFYLLVNHELGATQGIARAHGDMGAFVSKWKIDKTTHQVVEGSDLIHSFFDWNEGSGNYVPGLDGSFDRMCSADLPPATARYHSASGKGSQEIIYFNGEETTGGRAYGHVVTGPDAGKSYHLEHLGFAAFENVLLNSFEQEKTVALMMDDAVDGEVYIYVGDKGTTGTEVEKAGMVGGKLYALAVVGKPYEEADVIANAVGESETFTLKLIGQPGNYPVDGNDVHDRGTDTITPLDPLQTFESLKMGGPEDGAWDTRPGFEDTFYFVTKGTSSGGLTAVTRLWKLEFNDITNPALGGTLTKLLDGPENRLGSLDNMCFDTVGGQPKLYIQEDLGDDARLSKIWEYDITTGQLEEIVDHDGSKFYNGGSAFLTTNEEASGIVSLRDVLGEGWFASSVQVHVATGLPSPTELVEHGQLVLLNIANRDSDLMRERVVASGDNWNFRVDGVDPGATWKNLGFAIDASWNKSTAGTAIGASPTPIGYGEAAGVLATDVVQPPTPRAAASYFRKEFDIANPADVLLLDLYMRYDDGAVIYVNGTEVARANMNRGTAVTNTTFGTVNDPAERDWKRISIPKESLNLQPSGNVIAVSVHQENNSSSDLRMDLELFAWKKSPDAGTAPTTPAGLAVSTPTDTTLNVAWTAQAGVKFFRLERKLSTDLTWQVVADEIPGSFTGITDTGLVSGGAYSYRLWAVNQYGASATTAPANGTTTSTALPVIFFEDFSSTPNSSQTGLFTTTAGVKTVSVSANRNWYVAGPFGALGKVANGNGFGSAPAGTPSDDWLLLPPINTHFTTGETLSFVTDARFGDTGLTTPPSGPPTANTGLDVLVSTNYNPAVHTDPGTATWSLLNPQATFDSDFAAFGSGVPSGNVDISSYAGGAVTVAFRYRSSGSVSNAARHWEITDLQVAGESKLDIEAGLAPLVPYNSASSLNWAVANMAGRNGARANNFGADVAANDWLITPSFATVFDNMALAFDYHERFADTGSIPQGKPLAVLVSTNYVDGTDPATATWTDITPTGLDGSVNNAWRSVANIPLGLTGTNWNVHIAFRYQSSGTGSNGAKQVGVDNISIKQGGGALAADFTFAQTGAEASFTPTVTGGVEPYTYSWTFGDATPVSTSQSPKHIYPNGATYSATLTVTDGASGAVNVSKNVPVNFGQFVIPAQDGDIRVATFNTAMNSDDINGNAGDANALGTALASGTHPSIKKVAEVIQRVRPDIVLLNEIDLVYSGQNFDAAGTLARVNLLRTNYLGVPQVAGLTSVQYPYEFIGGTNTGLKAGYDLRNDGVTDTTPGDQGYGDDSFGFGQFPGKYGFVVLSKYPIDAANARTFQKFLWKDMPGALLPEDPADTDGNGNTASFYNADELKVFRLSSKSHWDVPVIVRGQPLHLLCSHPTPPVFDDGETLTHMVKTGSPATFADWNGLRNNDEIRFWADYVNPANDDYIYDDSQITVTGADAAGNELYTGIPSGGLGANKRFVILGDLNADPVDGDSSFEGSNALLGSALVDTSLTPESTGALQQVPASFNNESTKTSSFNLRADFALPSAWGFDLNQSGVHWPRTDHATVYLLDASDHRSVWLDLDLNLEGQAPELTSYDAWWKSYRYFLPGDSNSAQSANPDADSGDNFFEFAFAGDPNKSDGAPSLVEKGPGGLEYVFRRNRGANLDFGFQISETLANPWTPLVEGVDYEVLSSVIDPADFNKQTLRIRLLNPPIGKAFLRQTADE</sequence>
<dbReference type="InterPro" id="IPR003961">
    <property type="entry name" value="FN3_dom"/>
</dbReference>
<dbReference type="CDD" id="cd00146">
    <property type="entry name" value="PKD"/>
    <property type="match status" value="1"/>
</dbReference>
<dbReference type="CDD" id="cd00063">
    <property type="entry name" value="FN3"/>
    <property type="match status" value="1"/>
</dbReference>
<name>A0ABT3GQB9_9BACT</name>
<dbReference type="Gene3D" id="3.60.10.10">
    <property type="entry name" value="Endonuclease/exonuclease/phosphatase"/>
    <property type="match status" value="1"/>
</dbReference>
<dbReference type="InterPro" id="IPR035986">
    <property type="entry name" value="PKD_dom_sf"/>
</dbReference>
<dbReference type="PROSITE" id="PS50093">
    <property type="entry name" value="PKD"/>
    <property type="match status" value="1"/>
</dbReference>
<gene>
    <name evidence="3" type="ORF">OKA05_24130</name>
</gene>
<comment type="caution">
    <text evidence="3">The sequence shown here is derived from an EMBL/GenBank/DDBJ whole genome shotgun (WGS) entry which is preliminary data.</text>
</comment>
<dbReference type="SMART" id="SM00089">
    <property type="entry name" value="PKD"/>
    <property type="match status" value="1"/>
</dbReference>
<dbReference type="PROSITE" id="PS50853">
    <property type="entry name" value="FN3"/>
    <property type="match status" value="1"/>
</dbReference>
<dbReference type="RefSeq" id="WP_264489775.1">
    <property type="nucleotide sequence ID" value="NZ_JAPDDT010000016.1"/>
</dbReference>
<dbReference type="InterPro" id="IPR036116">
    <property type="entry name" value="FN3_sf"/>
</dbReference>
<feature type="domain" description="PKD" evidence="1">
    <location>
        <begin position="1185"/>
        <end position="1237"/>
    </location>
</feature>
<proteinExistence type="predicted"/>
<dbReference type="SMART" id="SM00060">
    <property type="entry name" value="FN3"/>
    <property type="match status" value="1"/>
</dbReference>
<dbReference type="Pfam" id="PF18911">
    <property type="entry name" value="PKD_4"/>
    <property type="match status" value="1"/>
</dbReference>
<dbReference type="InterPro" id="IPR000601">
    <property type="entry name" value="PKD_dom"/>
</dbReference>
<accession>A0ABT3GQB9</accession>
<dbReference type="InterPro" id="IPR013783">
    <property type="entry name" value="Ig-like_fold"/>
</dbReference>
<dbReference type="EMBL" id="JAPDDT010000016">
    <property type="protein sequence ID" value="MCW1925668.1"/>
    <property type="molecule type" value="Genomic_DNA"/>
</dbReference>
<evidence type="ECO:0000259" key="2">
    <source>
        <dbReference type="PROSITE" id="PS50853"/>
    </source>
</evidence>
<dbReference type="SUPFAM" id="SSF49299">
    <property type="entry name" value="PKD domain"/>
    <property type="match status" value="1"/>
</dbReference>
<dbReference type="Gene3D" id="2.60.40.10">
    <property type="entry name" value="Immunoglobulins"/>
    <property type="match status" value="1"/>
</dbReference>
<dbReference type="Gene3D" id="2.60.120.200">
    <property type="match status" value="1"/>
</dbReference>
<dbReference type="Gene3D" id="2.60.120.260">
    <property type="entry name" value="Galactose-binding domain-like"/>
    <property type="match status" value="1"/>
</dbReference>
<evidence type="ECO:0000313" key="3">
    <source>
        <dbReference type="EMBL" id="MCW1925668.1"/>
    </source>
</evidence>
<protein>
    <submittedName>
        <fullName evidence="3">Choice-of-anchor J domain-containing protein</fullName>
    </submittedName>
</protein>
<dbReference type="SUPFAM" id="SSF56219">
    <property type="entry name" value="DNase I-like"/>
    <property type="match status" value="1"/>
</dbReference>
<dbReference type="Pfam" id="PF03372">
    <property type="entry name" value="Exo_endo_phos"/>
    <property type="match status" value="1"/>
</dbReference>
<dbReference type="NCBIfam" id="NF038128">
    <property type="entry name" value="choice_anch_J"/>
    <property type="match status" value="1"/>
</dbReference>
<dbReference type="InterPro" id="IPR005135">
    <property type="entry name" value="Endo/exonuclease/phosphatase"/>
</dbReference>
<reference evidence="3 4" key="1">
    <citation type="submission" date="2022-10" db="EMBL/GenBank/DDBJ databases">
        <title>Luteolibacter arcticus strain CCTCC AB 2014275, whole genome shotgun sequencing project.</title>
        <authorList>
            <person name="Zhao G."/>
            <person name="Shen L."/>
        </authorList>
    </citation>
    <scope>NUCLEOTIDE SEQUENCE [LARGE SCALE GENOMIC DNA]</scope>
    <source>
        <strain evidence="3 4">CCTCC AB 2014275</strain>
    </source>
</reference>
<dbReference type="Proteomes" id="UP001320876">
    <property type="component" value="Unassembled WGS sequence"/>
</dbReference>
<organism evidence="3 4">
    <name type="scientific">Luteolibacter arcticus</name>
    <dbReference type="NCBI Taxonomy" id="1581411"/>
    <lineage>
        <taxon>Bacteria</taxon>
        <taxon>Pseudomonadati</taxon>
        <taxon>Verrucomicrobiota</taxon>
        <taxon>Verrucomicrobiia</taxon>
        <taxon>Verrucomicrobiales</taxon>
        <taxon>Verrucomicrobiaceae</taxon>
        <taxon>Luteolibacter</taxon>
    </lineage>
</organism>
<evidence type="ECO:0000259" key="1">
    <source>
        <dbReference type="PROSITE" id="PS50093"/>
    </source>
</evidence>
<dbReference type="InterPro" id="IPR022409">
    <property type="entry name" value="PKD/Chitinase_dom"/>
</dbReference>
<feature type="domain" description="Fibronectin type-III" evidence="2">
    <location>
        <begin position="706"/>
        <end position="796"/>
    </location>
</feature>
<keyword evidence="4" id="KW-1185">Reference proteome</keyword>
<evidence type="ECO:0000313" key="4">
    <source>
        <dbReference type="Proteomes" id="UP001320876"/>
    </source>
</evidence>